<proteinExistence type="predicted"/>
<organism evidence="1 2">
    <name type="scientific">Macrophomina phaseolina</name>
    <dbReference type="NCBI Taxonomy" id="35725"/>
    <lineage>
        <taxon>Eukaryota</taxon>
        <taxon>Fungi</taxon>
        <taxon>Dikarya</taxon>
        <taxon>Ascomycota</taxon>
        <taxon>Pezizomycotina</taxon>
        <taxon>Dothideomycetes</taxon>
        <taxon>Dothideomycetes incertae sedis</taxon>
        <taxon>Botryosphaeriales</taxon>
        <taxon>Botryosphaeriaceae</taxon>
        <taxon>Macrophomina</taxon>
    </lineage>
</organism>
<reference evidence="1 2" key="1">
    <citation type="journal article" date="2021" name="Nat. Commun.">
        <title>Genetic determinants of endophytism in the Arabidopsis root mycobiome.</title>
        <authorList>
            <person name="Mesny F."/>
            <person name="Miyauchi S."/>
            <person name="Thiergart T."/>
            <person name="Pickel B."/>
            <person name="Atanasova L."/>
            <person name="Karlsson M."/>
            <person name="Huettel B."/>
            <person name="Barry K.W."/>
            <person name="Haridas S."/>
            <person name="Chen C."/>
            <person name="Bauer D."/>
            <person name="Andreopoulos W."/>
            <person name="Pangilinan J."/>
            <person name="LaButti K."/>
            <person name="Riley R."/>
            <person name="Lipzen A."/>
            <person name="Clum A."/>
            <person name="Drula E."/>
            <person name="Henrissat B."/>
            <person name="Kohler A."/>
            <person name="Grigoriev I.V."/>
            <person name="Martin F.M."/>
            <person name="Hacquard S."/>
        </authorList>
    </citation>
    <scope>NUCLEOTIDE SEQUENCE [LARGE SCALE GENOMIC DNA]</scope>
    <source>
        <strain evidence="1 2">MPI-SDFR-AT-0080</strain>
    </source>
</reference>
<keyword evidence="2" id="KW-1185">Reference proteome</keyword>
<comment type="caution">
    <text evidence="1">The sequence shown here is derived from an EMBL/GenBank/DDBJ whole genome shotgun (WGS) entry which is preliminary data.</text>
</comment>
<dbReference type="Proteomes" id="UP000774617">
    <property type="component" value="Unassembled WGS sequence"/>
</dbReference>
<evidence type="ECO:0000313" key="1">
    <source>
        <dbReference type="EMBL" id="KAH7054360.1"/>
    </source>
</evidence>
<dbReference type="EMBL" id="JAGTJR010000009">
    <property type="protein sequence ID" value="KAH7054360.1"/>
    <property type="molecule type" value="Genomic_DNA"/>
</dbReference>
<name>A0ABQ8GI19_9PEZI</name>
<evidence type="ECO:0000313" key="2">
    <source>
        <dbReference type="Proteomes" id="UP000774617"/>
    </source>
</evidence>
<gene>
    <name evidence="1" type="ORF">B0J12DRAFT_450890</name>
</gene>
<protein>
    <submittedName>
        <fullName evidence="1">Uncharacterized protein</fullName>
    </submittedName>
</protein>
<sequence>MLRPTAWPQPSPLLTTSAQVSSITLIRSDGAQYTDCRWHTAVRPASEDCSPLFLLLLEAAQGHDVGKETMTVIARAFFPGISNRVARSEAWRHILTDMLKRRHEGGHFEKFSNQTILHQSGVCLQFTLVATFIPKRVLVLVPPTTTSPCHLLPTTTVRQLRLATIGMEMTTPRPFVTRRAPQSLTTEHLRMWKRLAPALSHCHSHSTRSWIAALEGLHGRTVSTILY</sequence>
<accession>A0ABQ8GI19</accession>